<comment type="catalytic activity">
    <reaction evidence="8">
        <text>(7R,8S)-8-amino-7-(carboxyamino)nonanoate + ATP = (4R,5S)-dethiobiotin + ADP + phosphate + H(+)</text>
        <dbReference type="Rhea" id="RHEA:63684"/>
        <dbReference type="ChEBI" id="CHEBI:15378"/>
        <dbReference type="ChEBI" id="CHEBI:30616"/>
        <dbReference type="ChEBI" id="CHEBI:43474"/>
        <dbReference type="ChEBI" id="CHEBI:149470"/>
        <dbReference type="ChEBI" id="CHEBI:149473"/>
        <dbReference type="ChEBI" id="CHEBI:456216"/>
    </reaction>
</comment>
<keyword evidence="4 9" id="KW-0547">Nucleotide-binding</keyword>
<evidence type="ECO:0000256" key="6">
    <source>
        <dbReference type="ARBA" id="ARBA00022840"/>
    </source>
</evidence>
<organism evidence="10 11">
    <name type="scientific">Prosthecochloris ethylica</name>
    <dbReference type="NCBI Taxonomy" id="2743976"/>
    <lineage>
        <taxon>Bacteria</taxon>
        <taxon>Pseudomonadati</taxon>
        <taxon>Chlorobiota</taxon>
        <taxon>Chlorobiia</taxon>
        <taxon>Chlorobiales</taxon>
        <taxon>Chlorobiaceae</taxon>
        <taxon>Prosthecochloris</taxon>
    </lineage>
</organism>
<dbReference type="HAMAP" id="MF_00336">
    <property type="entry name" value="BioD"/>
    <property type="match status" value="1"/>
</dbReference>
<feature type="binding site" evidence="9">
    <location>
        <begin position="11"/>
        <end position="16"/>
    </location>
    <ligand>
        <name>ATP</name>
        <dbReference type="ChEBI" id="CHEBI:30616"/>
    </ligand>
</feature>
<comment type="caution">
    <text evidence="9">Lacks conserved residue(s) required for the propagation of feature annotation.</text>
</comment>
<gene>
    <name evidence="9 10" type="primary">bioD</name>
    <name evidence="10" type="ORF">INT08_08860</name>
</gene>
<feature type="binding site" evidence="9">
    <location>
        <position position="40"/>
    </location>
    <ligand>
        <name>substrate</name>
    </ligand>
</feature>
<feature type="binding site" evidence="9">
    <location>
        <position position="48"/>
    </location>
    <ligand>
        <name>Mg(2+)</name>
        <dbReference type="ChEBI" id="CHEBI:18420"/>
    </ligand>
</feature>
<comment type="subunit">
    <text evidence="9">Homodimer.</text>
</comment>
<evidence type="ECO:0000256" key="9">
    <source>
        <dbReference type="HAMAP-Rule" id="MF_00336"/>
    </source>
</evidence>
<dbReference type="RefSeq" id="WP_175187716.1">
    <property type="nucleotide sequence ID" value="NZ_JABVZQ010000017.1"/>
</dbReference>
<dbReference type="GO" id="GO:0004141">
    <property type="term" value="F:dethiobiotin synthase activity"/>
    <property type="evidence" value="ECO:0007669"/>
    <property type="project" value="UniProtKB-EC"/>
</dbReference>
<comment type="pathway">
    <text evidence="9">Cofactor biosynthesis; biotin biosynthesis; biotin from 7,8-diaminononanoate: step 1/2.</text>
</comment>
<keyword evidence="3 9" id="KW-0479">Metal-binding</keyword>
<feature type="binding site" evidence="9">
    <location>
        <position position="15"/>
    </location>
    <ligand>
        <name>Mg(2+)</name>
        <dbReference type="ChEBI" id="CHEBI:18420"/>
    </ligand>
</feature>
<dbReference type="Gene3D" id="3.40.50.300">
    <property type="entry name" value="P-loop containing nucleotide triphosphate hydrolases"/>
    <property type="match status" value="1"/>
</dbReference>
<feature type="binding site" evidence="9">
    <location>
        <begin position="173"/>
        <end position="174"/>
    </location>
    <ligand>
        <name>ATP</name>
        <dbReference type="ChEBI" id="CHEBI:30616"/>
    </ligand>
</feature>
<keyword evidence="5 9" id="KW-0093">Biotin biosynthesis</keyword>
<comment type="subcellular location">
    <subcellularLocation>
        <location evidence="9">Cytoplasm</location>
    </subcellularLocation>
</comment>
<keyword evidence="1 9" id="KW-0963">Cytoplasm</keyword>
<evidence type="ECO:0000256" key="4">
    <source>
        <dbReference type="ARBA" id="ARBA00022741"/>
    </source>
</evidence>
<dbReference type="SUPFAM" id="SSF52540">
    <property type="entry name" value="P-loop containing nucleoside triphosphate hydrolases"/>
    <property type="match status" value="1"/>
</dbReference>
<feature type="active site" evidence="9">
    <location>
        <position position="36"/>
    </location>
</feature>
<dbReference type="Pfam" id="PF13500">
    <property type="entry name" value="AAA_26"/>
    <property type="match status" value="1"/>
</dbReference>
<comment type="catalytic activity">
    <reaction evidence="9">
        <text>(7R,8S)-7,8-diammoniononanoate + CO2 + ATP = (4R,5S)-dethiobiotin + ADP + phosphate + 3 H(+)</text>
        <dbReference type="Rhea" id="RHEA:15805"/>
        <dbReference type="ChEBI" id="CHEBI:15378"/>
        <dbReference type="ChEBI" id="CHEBI:16526"/>
        <dbReference type="ChEBI" id="CHEBI:30616"/>
        <dbReference type="ChEBI" id="CHEBI:43474"/>
        <dbReference type="ChEBI" id="CHEBI:149469"/>
        <dbReference type="ChEBI" id="CHEBI:149473"/>
        <dbReference type="ChEBI" id="CHEBI:456216"/>
        <dbReference type="EC" id="6.3.3.3"/>
    </reaction>
</comment>
<evidence type="ECO:0000256" key="5">
    <source>
        <dbReference type="ARBA" id="ARBA00022756"/>
    </source>
</evidence>
<comment type="similarity">
    <text evidence="9">Belongs to the dethiobiotin synthetase family.</text>
</comment>
<keyword evidence="6 9" id="KW-0067">ATP-binding</keyword>
<dbReference type="PANTHER" id="PTHR43210:SF2">
    <property type="entry name" value="ATP-DEPENDENT DETHIOBIOTIN SYNTHETASE BIOD 2"/>
    <property type="match status" value="1"/>
</dbReference>
<dbReference type="CDD" id="cd03109">
    <property type="entry name" value="DTBS"/>
    <property type="match status" value="1"/>
</dbReference>
<keyword evidence="11" id="KW-1185">Reference proteome</keyword>
<dbReference type="InterPro" id="IPR004472">
    <property type="entry name" value="DTB_synth_BioD"/>
</dbReference>
<dbReference type="Proteomes" id="UP000619838">
    <property type="component" value="Unassembled WGS sequence"/>
</dbReference>
<evidence type="ECO:0000256" key="8">
    <source>
        <dbReference type="ARBA" id="ARBA00047386"/>
    </source>
</evidence>
<dbReference type="NCBIfam" id="TIGR00347">
    <property type="entry name" value="bioD"/>
    <property type="match status" value="1"/>
</dbReference>
<evidence type="ECO:0000256" key="7">
    <source>
        <dbReference type="ARBA" id="ARBA00022842"/>
    </source>
</evidence>
<comment type="cofactor">
    <cofactor evidence="9">
        <name>Mg(2+)</name>
        <dbReference type="ChEBI" id="CHEBI:18420"/>
    </cofactor>
</comment>
<feature type="binding site" evidence="9">
    <location>
        <position position="208"/>
    </location>
    <ligand>
        <name>ATP</name>
        <dbReference type="ChEBI" id="CHEBI:30616"/>
    </ligand>
</feature>
<dbReference type="PANTHER" id="PTHR43210">
    <property type="entry name" value="DETHIOBIOTIN SYNTHETASE"/>
    <property type="match status" value="1"/>
</dbReference>
<evidence type="ECO:0000256" key="3">
    <source>
        <dbReference type="ARBA" id="ARBA00022723"/>
    </source>
</evidence>
<keyword evidence="7 9" id="KW-0460">Magnesium</keyword>
<feature type="binding site" evidence="9">
    <location>
        <begin position="113"/>
        <end position="116"/>
    </location>
    <ligand>
        <name>ATP</name>
        <dbReference type="ChEBI" id="CHEBI:30616"/>
    </ligand>
</feature>
<proteinExistence type="inferred from homology"/>
<comment type="caution">
    <text evidence="10">The sequence shown here is derived from an EMBL/GenBank/DDBJ whole genome shotgun (WGS) entry which is preliminary data.</text>
</comment>
<name>A0ABR9XTH5_9CHLB</name>
<accession>A0ABR9XTH5</accession>
<dbReference type="InterPro" id="IPR027417">
    <property type="entry name" value="P-loop_NTPase"/>
</dbReference>
<dbReference type="EMBL" id="JADGII010000016">
    <property type="protein sequence ID" value="MBF0637280.1"/>
    <property type="molecule type" value="Genomic_DNA"/>
</dbReference>
<dbReference type="PIRSF" id="PIRSF006755">
    <property type="entry name" value="DTB_synth"/>
    <property type="match status" value="1"/>
</dbReference>
<feature type="binding site" evidence="9">
    <location>
        <position position="48"/>
    </location>
    <ligand>
        <name>ATP</name>
        <dbReference type="ChEBI" id="CHEBI:30616"/>
    </ligand>
</feature>
<evidence type="ECO:0000313" key="10">
    <source>
        <dbReference type="EMBL" id="MBF0637280.1"/>
    </source>
</evidence>
<keyword evidence="2 9" id="KW-0436">Ligase</keyword>
<feature type="binding site" evidence="9">
    <location>
        <position position="113"/>
    </location>
    <ligand>
        <name>Mg(2+)</name>
        <dbReference type="ChEBI" id="CHEBI:18420"/>
    </ligand>
</feature>
<protein>
    <recommendedName>
        <fullName evidence="9">ATP-dependent dethiobiotin synthetase BioD</fullName>
        <ecNumber evidence="9">6.3.3.3</ecNumber>
    </recommendedName>
    <alternativeName>
        <fullName evidence="9">DTB synthetase</fullName>
        <shortName evidence="9">DTBS</shortName>
    </alternativeName>
    <alternativeName>
        <fullName evidence="9">Dethiobiotin synthase</fullName>
    </alternativeName>
</protein>
<reference evidence="10 11" key="1">
    <citation type="journal article" date="2020" name="Microorganisms">
        <title>Simultaneous Genome Sequencing of Prosthecochloris ethylica and Desulfuromonas acetoxidans within a Syntrophic Mixture Reveals Unique Pili and Protein Interactions.</title>
        <authorList>
            <person name="Kyndt J.A."/>
            <person name="Van Beeumen J.J."/>
            <person name="Meyer T.E."/>
        </authorList>
    </citation>
    <scope>NUCLEOTIDE SEQUENCE [LARGE SCALE GENOMIC DNA]</scope>
    <source>
        <strain evidence="10 11">N3</strain>
    </source>
</reference>
<evidence type="ECO:0000256" key="1">
    <source>
        <dbReference type="ARBA" id="ARBA00022490"/>
    </source>
</evidence>
<dbReference type="EC" id="6.3.3.3" evidence="9"/>
<evidence type="ECO:0000313" key="11">
    <source>
        <dbReference type="Proteomes" id="UP000619838"/>
    </source>
</evidence>
<evidence type="ECO:0000256" key="2">
    <source>
        <dbReference type="ARBA" id="ARBA00022598"/>
    </source>
</evidence>
<sequence>MVIAVSGIDTGVGKTVATGMMSRALLQSGYRVMTQKMVQTGCSGIAEDVVEHRRLMGVGMQDVDHEGLTCPFVFGCPASPHLAAAIEGREVDPAAITRATRRLEERYEPVLLEGAGGLMVPLNKTTLLIDYLAQSRYPLVLVSSSRLGSINHTLLSLEACSARGVRVAALLYNRFSDASDTIAEDTRSVFEEAVRCQDGRSRVIDLPNASHGVTDRFRQEMAAVIDSLEQRNE</sequence>
<comment type="function">
    <text evidence="9">Catalyzes a mechanistically unusual reaction, the ATP-dependent insertion of CO2 between the N7 and N8 nitrogen atoms of 7,8-diaminopelargonic acid (DAPA, also called 7,8-diammoniononanoate) to form a ureido ring.</text>
</comment>